<organism evidence="2 3">
    <name type="scientific">Novipirellula artificiosorum</name>
    <dbReference type="NCBI Taxonomy" id="2528016"/>
    <lineage>
        <taxon>Bacteria</taxon>
        <taxon>Pseudomonadati</taxon>
        <taxon>Planctomycetota</taxon>
        <taxon>Planctomycetia</taxon>
        <taxon>Pirellulales</taxon>
        <taxon>Pirellulaceae</taxon>
        <taxon>Novipirellula</taxon>
    </lineage>
</organism>
<feature type="compositionally biased region" description="Pro residues" evidence="1">
    <location>
        <begin position="60"/>
        <end position="70"/>
    </location>
</feature>
<comment type="caution">
    <text evidence="2">The sequence shown here is derived from an EMBL/GenBank/DDBJ whole genome shotgun (WGS) entry which is preliminary data.</text>
</comment>
<protein>
    <submittedName>
        <fullName evidence="2">Uncharacterized protein</fullName>
    </submittedName>
</protein>
<feature type="region of interest" description="Disordered" evidence="1">
    <location>
        <begin position="51"/>
        <end position="70"/>
    </location>
</feature>
<dbReference type="AlphaFoldDB" id="A0A5C6DXC0"/>
<accession>A0A5C6DXC0</accession>
<dbReference type="EMBL" id="SJPV01000003">
    <property type="protein sequence ID" value="TWU39666.1"/>
    <property type="molecule type" value="Genomic_DNA"/>
</dbReference>
<keyword evidence="3" id="KW-1185">Reference proteome</keyword>
<dbReference type="Proteomes" id="UP000319143">
    <property type="component" value="Unassembled WGS sequence"/>
</dbReference>
<gene>
    <name evidence="2" type="ORF">Poly41_25220</name>
</gene>
<sequence length="70" mass="7470">MGYSLAKTGGGDDWDADLLLDREQPVERITKTAAKDRIQIFNVGACWQESGRGASYGVDGPPPSSPCKVS</sequence>
<reference evidence="2 3" key="1">
    <citation type="submission" date="2019-02" db="EMBL/GenBank/DDBJ databases">
        <title>Deep-cultivation of Planctomycetes and their phenomic and genomic characterization uncovers novel biology.</title>
        <authorList>
            <person name="Wiegand S."/>
            <person name="Jogler M."/>
            <person name="Boedeker C."/>
            <person name="Pinto D."/>
            <person name="Vollmers J."/>
            <person name="Rivas-Marin E."/>
            <person name="Kohn T."/>
            <person name="Peeters S.H."/>
            <person name="Heuer A."/>
            <person name="Rast P."/>
            <person name="Oberbeckmann S."/>
            <person name="Bunk B."/>
            <person name="Jeske O."/>
            <person name="Meyerdierks A."/>
            <person name="Storesund J.E."/>
            <person name="Kallscheuer N."/>
            <person name="Luecker S."/>
            <person name="Lage O.M."/>
            <person name="Pohl T."/>
            <person name="Merkel B.J."/>
            <person name="Hornburger P."/>
            <person name="Mueller R.-W."/>
            <person name="Bruemmer F."/>
            <person name="Labrenz M."/>
            <person name="Spormann A.M."/>
            <person name="Op Den Camp H."/>
            <person name="Overmann J."/>
            <person name="Amann R."/>
            <person name="Jetten M.S.M."/>
            <person name="Mascher T."/>
            <person name="Medema M.H."/>
            <person name="Devos D.P."/>
            <person name="Kaster A.-K."/>
            <person name="Ovreas L."/>
            <person name="Rohde M."/>
            <person name="Galperin M.Y."/>
            <person name="Jogler C."/>
        </authorList>
    </citation>
    <scope>NUCLEOTIDE SEQUENCE [LARGE SCALE GENOMIC DNA]</scope>
    <source>
        <strain evidence="2 3">Poly41</strain>
    </source>
</reference>
<proteinExistence type="predicted"/>
<evidence type="ECO:0000313" key="2">
    <source>
        <dbReference type="EMBL" id="TWU39666.1"/>
    </source>
</evidence>
<evidence type="ECO:0000313" key="3">
    <source>
        <dbReference type="Proteomes" id="UP000319143"/>
    </source>
</evidence>
<name>A0A5C6DXC0_9BACT</name>
<evidence type="ECO:0000256" key="1">
    <source>
        <dbReference type="SAM" id="MobiDB-lite"/>
    </source>
</evidence>